<name>A0A345XJE4_9ACTN</name>
<dbReference type="RefSeq" id="WP_208875523.1">
    <property type="nucleotide sequence ID" value="NZ_CP031320.1"/>
</dbReference>
<dbReference type="AlphaFoldDB" id="A0A345XJE4"/>
<proteinExistence type="predicted"/>
<evidence type="ECO:0000256" key="1">
    <source>
        <dbReference type="SAM" id="MobiDB-lite"/>
    </source>
</evidence>
<evidence type="ECO:0000313" key="3">
    <source>
        <dbReference type="Proteomes" id="UP000254425"/>
    </source>
</evidence>
<dbReference type="KEGG" id="sarm:DVA86_02940"/>
<organism evidence="2 3">
    <name type="scientific">Streptomyces armeniacus</name>
    <dbReference type="NCBI Taxonomy" id="83291"/>
    <lineage>
        <taxon>Bacteria</taxon>
        <taxon>Bacillati</taxon>
        <taxon>Actinomycetota</taxon>
        <taxon>Actinomycetes</taxon>
        <taxon>Kitasatosporales</taxon>
        <taxon>Streptomycetaceae</taxon>
        <taxon>Streptomyces</taxon>
    </lineage>
</organism>
<protein>
    <submittedName>
        <fullName evidence="2">Uncharacterized protein</fullName>
    </submittedName>
</protein>
<sequence>MATDFLPRLTDGVRDAVAAGADVLLASTLTHPLCAALGEARRIPTLGVYLQPSSPPPTSRPCSAACGHSGGTATGWADSCCCARWTGRSPRPSARSAANSACRGASTLATEDGTAPAPEALAALELAG</sequence>
<dbReference type="EMBL" id="CP031320">
    <property type="protein sequence ID" value="AXK31760.1"/>
    <property type="molecule type" value="Genomic_DNA"/>
</dbReference>
<gene>
    <name evidence="2" type="ORF">DVA86_02940</name>
</gene>
<reference evidence="2 3" key="1">
    <citation type="submission" date="2018-07" db="EMBL/GenBank/DDBJ databases">
        <title>Draft genome of the type strain Streptomyces armeniacus ATCC 15676.</title>
        <authorList>
            <person name="Labana P."/>
            <person name="Gosse J.T."/>
            <person name="Boddy C.N."/>
        </authorList>
    </citation>
    <scope>NUCLEOTIDE SEQUENCE [LARGE SCALE GENOMIC DNA]</scope>
    <source>
        <strain evidence="2 3">ATCC 15676</strain>
    </source>
</reference>
<evidence type="ECO:0000313" key="2">
    <source>
        <dbReference type="EMBL" id="AXK31760.1"/>
    </source>
</evidence>
<feature type="region of interest" description="Disordered" evidence="1">
    <location>
        <begin position="87"/>
        <end position="116"/>
    </location>
</feature>
<feature type="compositionally biased region" description="Low complexity" evidence="1">
    <location>
        <begin position="87"/>
        <end position="106"/>
    </location>
</feature>
<accession>A0A345XJE4</accession>
<dbReference type="Gene3D" id="3.40.50.2000">
    <property type="entry name" value="Glycogen Phosphorylase B"/>
    <property type="match status" value="1"/>
</dbReference>
<keyword evidence="3" id="KW-1185">Reference proteome</keyword>
<dbReference type="Proteomes" id="UP000254425">
    <property type="component" value="Chromosome"/>
</dbReference>